<dbReference type="InterPro" id="IPR003833">
    <property type="entry name" value="CT_C_D"/>
</dbReference>
<sequence>MRLLPCGDRAILVELDDADERRRFDAALRAAQLPGVVEQVPAATTVLVRLARGTALQPVADRLRRVFAEAPTTGSAGGDTAELTIEVVYDGADLDEVADTLGISREEVVRRHTGQLWTVEFGGFAPGFGYLIGSEGGLEVPRRDSPRTRIPAGSVGLAGEFSGVYPHASSGGWQLIGHTDLRLWDAERDPPALLRPGTRVTFVERDV</sequence>
<dbReference type="Gene3D" id="2.40.100.10">
    <property type="entry name" value="Cyclophilin-like"/>
    <property type="match status" value="1"/>
</dbReference>
<dbReference type="RefSeq" id="WP_166197014.1">
    <property type="nucleotide sequence ID" value="NZ_JAAOIV010000008.1"/>
</dbReference>
<dbReference type="Gene3D" id="3.30.1360.40">
    <property type="match status" value="1"/>
</dbReference>
<dbReference type="AlphaFoldDB" id="A0A967B055"/>
<organism evidence="5 6">
    <name type="scientific">Metallococcus carri</name>
    <dbReference type="NCBI Taxonomy" id="1656884"/>
    <lineage>
        <taxon>Bacteria</taxon>
        <taxon>Bacillati</taxon>
        <taxon>Actinomycetota</taxon>
        <taxon>Actinomycetes</taxon>
        <taxon>Micrococcales</taxon>
        <taxon>Dermacoccaceae</taxon>
        <taxon>Metallococcus</taxon>
    </lineage>
</organism>
<evidence type="ECO:0000313" key="6">
    <source>
        <dbReference type="Proteomes" id="UP000744769"/>
    </source>
</evidence>
<evidence type="ECO:0000313" key="5">
    <source>
        <dbReference type="EMBL" id="NHN56339.1"/>
    </source>
</evidence>
<dbReference type="SUPFAM" id="SSF50891">
    <property type="entry name" value="Cyclophilin-like"/>
    <property type="match status" value="1"/>
</dbReference>
<keyword evidence="3" id="KW-0067">ATP-binding</keyword>
<evidence type="ECO:0000259" key="4">
    <source>
        <dbReference type="SMART" id="SM00796"/>
    </source>
</evidence>
<accession>A0A967B055</accession>
<reference evidence="5" key="1">
    <citation type="submission" date="2020-03" db="EMBL/GenBank/DDBJ databases">
        <title>Draft sequencing of Calidifontibacter sp. DB0510.</title>
        <authorList>
            <person name="Kim D.-U."/>
        </authorList>
    </citation>
    <scope>NUCLEOTIDE SEQUENCE</scope>
    <source>
        <strain evidence="5">DB0510</strain>
    </source>
</reference>
<dbReference type="PANTHER" id="PTHR34698">
    <property type="entry name" value="5-OXOPROLINASE SUBUNIT B"/>
    <property type="match status" value="1"/>
</dbReference>
<dbReference type="GO" id="GO:0017168">
    <property type="term" value="F:5-oxoprolinase (ATP-hydrolyzing) activity"/>
    <property type="evidence" value="ECO:0007669"/>
    <property type="project" value="UniProtKB-EC"/>
</dbReference>
<dbReference type="PANTHER" id="PTHR34698:SF2">
    <property type="entry name" value="5-OXOPROLINASE SUBUNIT B"/>
    <property type="match status" value="1"/>
</dbReference>
<dbReference type="NCBIfam" id="TIGR00370">
    <property type="entry name" value="5-oxoprolinase subunit PxpB"/>
    <property type="match status" value="1"/>
</dbReference>
<dbReference type="Pfam" id="PF02682">
    <property type="entry name" value="CT_C_D"/>
    <property type="match status" value="1"/>
</dbReference>
<proteinExistence type="predicted"/>
<dbReference type="InterPro" id="IPR010016">
    <property type="entry name" value="PxpB"/>
</dbReference>
<gene>
    <name evidence="5" type="primary">pxpB</name>
    <name evidence="5" type="ORF">G9U51_11180</name>
</gene>
<name>A0A967B055_9MICO</name>
<feature type="domain" description="Carboxyltransferase" evidence="4">
    <location>
        <begin position="1"/>
        <end position="194"/>
    </location>
</feature>
<keyword evidence="2 5" id="KW-0378">Hydrolase</keyword>
<keyword evidence="6" id="KW-1185">Reference proteome</keyword>
<evidence type="ECO:0000256" key="1">
    <source>
        <dbReference type="ARBA" id="ARBA00022741"/>
    </source>
</evidence>
<dbReference type="GO" id="GO:0005524">
    <property type="term" value="F:ATP binding"/>
    <property type="evidence" value="ECO:0007669"/>
    <property type="project" value="UniProtKB-KW"/>
</dbReference>
<dbReference type="EMBL" id="JAAOIV010000008">
    <property type="protein sequence ID" value="NHN56339.1"/>
    <property type="molecule type" value="Genomic_DNA"/>
</dbReference>
<evidence type="ECO:0000256" key="2">
    <source>
        <dbReference type="ARBA" id="ARBA00022801"/>
    </source>
</evidence>
<dbReference type="EC" id="3.5.2.9" evidence="5"/>
<comment type="caution">
    <text evidence="5">The sequence shown here is derived from an EMBL/GenBank/DDBJ whole genome shotgun (WGS) entry which is preliminary data.</text>
</comment>
<dbReference type="InterPro" id="IPR029000">
    <property type="entry name" value="Cyclophilin-like_dom_sf"/>
</dbReference>
<dbReference type="Proteomes" id="UP000744769">
    <property type="component" value="Unassembled WGS sequence"/>
</dbReference>
<protein>
    <submittedName>
        <fullName evidence="5">5-oxoprolinase subunit PxpB</fullName>
        <ecNumber evidence="5">3.5.2.9</ecNumber>
    </submittedName>
</protein>
<dbReference type="SMART" id="SM00796">
    <property type="entry name" value="AHS1"/>
    <property type="match status" value="1"/>
</dbReference>
<dbReference type="SUPFAM" id="SSF160467">
    <property type="entry name" value="PH0987 N-terminal domain-like"/>
    <property type="match status" value="1"/>
</dbReference>
<evidence type="ECO:0000256" key="3">
    <source>
        <dbReference type="ARBA" id="ARBA00022840"/>
    </source>
</evidence>
<keyword evidence="1" id="KW-0547">Nucleotide-binding</keyword>